<organism evidence="9 10">
    <name type="scientific">Caldalkalibacillus horti</name>
    <dbReference type="NCBI Taxonomy" id="77523"/>
    <lineage>
        <taxon>Bacteria</taxon>
        <taxon>Bacillati</taxon>
        <taxon>Bacillota</taxon>
        <taxon>Bacilli</taxon>
        <taxon>Bacillales</taxon>
        <taxon>Bacillaceae</taxon>
        <taxon>Caldalkalibacillus</taxon>
    </lineage>
</organism>
<name>A0ABT9W536_9BACI</name>
<dbReference type="InterPro" id="IPR053523">
    <property type="entry name" value="Oligopeptide_permease_AppC"/>
</dbReference>
<evidence type="ECO:0000256" key="4">
    <source>
        <dbReference type="ARBA" id="ARBA00022692"/>
    </source>
</evidence>
<feature type="transmembrane region" description="Helical" evidence="7">
    <location>
        <begin position="137"/>
        <end position="156"/>
    </location>
</feature>
<evidence type="ECO:0000313" key="10">
    <source>
        <dbReference type="Proteomes" id="UP001235840"/>
    </source>
</evidence>
<comment type="caution">
    <text evidence="9">The sequence shown here is derived from an EMBL/GenBank/DDBJ whole genome shotgun (WGS) entry which is preliminary data.</text>
</comment>
<keyword evidence="5 7" id="KW-1133">Transmembrane helix</keyword>
<dbReference type="SUPFAM" id="SSF161098">
    <property type="entry name" value="MetI-like"/>
    <property type="match status" value="1"/>
</dbReference>
<dbReference type="Gene3D" id="1.10.3720.10">
    <property type="entry name" value="MetI-like"/>
    <property type="match status" value="1"/>
</dbReference>
<feature type="transmembrane region" description="Helical" evidence="7">
    <location>
        <begin position="102"/>
        <end position="125"/>
    </location>
</feature>
<dbReference type="PANTHER" id="PTHR43386">
    <property type="entry name" value="OLIGOPEPTIDE TRANSPORT SYSTEM PERMEASE PROTEIN APPC"/>
    <property type="match status" value="1"/>
</dbReference>
<keyword evidence="3" id="KW-1003">Cell membrane</keyword>
<dbReference type="Proteomes" id="UP001235840">
    <property type="component" value="Unassembled WGS sequence"/>
</dbReference>
<dbReference type="InterPro" id="IPR035906">
    <property type="entry name" value="MetI-like_sf"/>
</dbReference>
<keyword evidence="2 7" id="KW-0813">Transport</keyword>
<evidence type="ECO:0000313" key="9">
    <source>
        <dbReference type="EMBL" id="MDQ0168245.1"/>
    </source>
</evidence>
<keyword evidence="10" id="KW-1185">Reference proteome</keyword>
<feature type="transmembrane region" description="Helical" evidence="7">
    <location>
        <begin position="168"/>
        <end position="187"/>
    </location>
</feature>
<dbReference type="InterPro" id="IPR050366">
    <property type="entry name" value="BP-dependent_transpt_permease"/>
</dbReference>
<accession>A0ABT9W536</accession>
<dbReference type="Pfam" id="PF00528">
    <property type="entry name" value="BPD_transp_1"/>
    <property type="match status" value="1"/>
</dbReference>
<dbReference type="InterPro" id="IPR000515">
    <property type="entry name" value="MetI-like"/>
</dbReference>
<comment type="subcellular location">
    <subcellularLocation>
        <location evidence="1 7">Cell membrane</location>
        <topology evidence="1 7">Multi-pass membrane protein</topology>
    </subcellularLocation>
</comment>
<keyword evidence="4 7" id="KW-0812">Transmembrane</keyword>
<proteinExistence type="inferred from homology"/>
<sequence>MTNNMANIEEPKKIQERKEKPRSIWSEGFARLFRNKLAVVGILIVVFMFVFSFIGPYFSEYKDARLSVQDQNKPPDADHWLGTDKLGRDILLRLMEAGQVSLLVGVVATSIIILIGVTVGLLAGYYGKWVDTLLMRLADVIYSVPTLPILILLGAVLSDLKFPPDKRIYLVMFIIGIISWMTMSRMIRSQILSLKEQEFMLANEVLGLRDRKKIFKHLLPNTLPIIIVAGTLGVASTILLESALSFLGLGVVPPTPSWGEMISAANNMIDFQRRPWLWVPPGVCILVTVVAINLIGDGLRDAFDPKQKR</sequence>
<evidence type="ECO:0000256" key="6">
    <source>
        <dbReference type="ARBA" id="ARBA00023136"/>
    </source>
</evidence>
<evidence type="ECO:0000256" key="1">
    <source>
        <dbReference type="ARBA" id="ARBA00004651"/>
    </source>
</evidence>
<feature type="transmembrane region" description="Helical" evidence="7">
    <location>
        <begin position="37"/>
        <end position="58"/>
    </location>
</feature>
<evidence type="ECO:0000256" key="3">
    <source>
        <dbReference type="ARBA" id="ARBA00022475"/>
    </source>
</evidence>
<dbReference type="EMBL" id="JAUSTY010000026">
    <property type="protein sequence ID" value="MDQ0168245.1"/>
    <property type="molecule type" value="Genomic_DNA"/>
</dbReference>
<evidence type="ECO:0000256" key="5">
    <source>
        <dbReference type="ARBA" id="ARBA00022989"/>
    </source>
</evidence>
<dbReference type="InterPro" id="IPR025966">
    <property type="entry name" value="OppC_N"/>
</dbReference>
<gene>
    <name evidence="9" type="ORF">J2S11_004198</name>
</gene>
<protein>
    <submittedName>
        <fullName evidence="9">Peptide/nickel transport system permease protein</fullName>
    </submittedName>
</protein>
<feature type="transmembrane region" description="Helical" evidence="7">
    <location>
        <begin position="218"/>
        <end position="240"/>
    </location>
</feature>
<dbReference type="RefSeq" id="WP_307397842.1">
    <property type="nucleotide sequence ID" value="NZ_BAAADK010000004.1"/>
</dbReference>
<dbReference type="PANTHER" id="PTHR43386:SF1">
    <property type="entry name" value="D,D-DIPEPTIDE TRANSPORT SYSTEM PERMEASE PROTEIN DDPC-RELATED"/>
    <property type="match status" value="1"/>
</dbReference>
<feature type="transmembrane region" description="Helical" evidence="7">
    <location>
        <begin position="276"/>
        <end position="299"/>
    </location>
</feature>
<keyword evidence="6 7" id="KW-0472">Membrane</keyword>
<comment type="similarity">
    <text evidence="7">Belongs to the binding-protein-dependent transport system permease family.</text>
</comment>
<reference evidence="9 10" key="1">
    <citation type="submission" date="2023-07" db="EMBL/GenBank/DDBJ databases">
        <title>Genomic Encyclopedia of Type Strains, Phase IV (KMG-IV): sequencing the most valuable type-strain genomes for metagenomic binning, comparative biology and taxonomic classification.</title>
        <authorList>
            <person name="Goeker M."/>
        </authorList>
    </citation>
    <scope>NUCLEOTIDE SEQUENCE [LARGE SCALE GENOMIC DNA]</scope>
    <source>
        <strain evidence="9 10">DSM 12751</strain>
    </source>
</reference>
<evidence type="ECO:0000256" key="2">
    <source>
        <dbReference type="ARBA" id="ARBA00022448"/>
    </source>
</evidence>
<dbReference type="Pfam" id="PF12911">
    <property type="entry name" value="OppC_N"/>
    <property type="match status" value="1"/>
</dbReference>
<evidence type="ECO:0000256" key="7">
    <source>
        <dbReference type="RuleBase" id="RU363032"/>
    </source>
</evidence>
<dbReference type="NCBIfam" id="NF045476">
    <property type="entry name" value="Opp4C"/>
    <property type="match status" value="1"/>
</dbReference>
<feature type="domain" description="ABC transmembrane type-1" evidence="8">
    <location>
        <begin position="98"/>
        <end position="296"/>
    </location>
</feature>
<evidence type="ECO:0000259" key="8">
    <source>
        <dbReference type="PROSITE" id="PS50928"/>
    </source>
</evidence>
<dbReference type="CDD" id="cd06261">
    <property type="entry name" value="TM_PBP2"/>
    <property type="match status" value="1"/>
</dbReference>
<dbReference type="PROSITE" id="PS50928">
    <property type="entry name" value="ABC_TM1"/>
    <property type="match status" value="1"/>
</dbReference>